<dbReference type="InterPro" id="IPR036280">
    <property type="entry name" value="Multihaem_cyt_sf"/>
</dbReference>
<comment type="caution">
    <text evidence="2">The sequence shown here is derived from an EMBL/GenBank/DDBJ whole genome shotgun (WGS) entry which is preliminary data.</text>
</comment>
<sequence length="146" mass="15475">MKPMRWVLLGLIVMVAFGMSVAGNDYIGAAKCKMCHKVQFTSWEASGHAKGFDRLTGDETSNPDCLKCHATNASADLPGTQCEACHGAGSAYKKMTVMKDHDASIAAGLLIPTVDTCKGCHTGAPHDQKTIDFAAEIGGVHEHKAK</sequence>
<evidence type="ECO:0000313" key="3">
    <source>
        <dbReference type="Proteomes" id="UP000648239"/>
    </source>
</evidence>
<protein>
    <recommendedName>
        <fullName evidence="1">Cytochrome c-552/4 domain-containing protein</fullName>
    </recommendedName>
</protein>
<accession>A0A8J6XVJ6</accession>
<dbReference type="Gene3D" id="1.10.1130.10">
    <property type="entry name" value="Flavocytochrome C3, Chain A"/>
    <property type="match status" value="1"/>
</dbReference>
<dbReference type="SUPFAM" id="SSF48695">
    <property type="entry name" value="Multiheme cytochromes"/>
    <property type="match status" value="1"/>
</dbReference>
<dbReference type="Pfam" id="PF13435">
    <property type="entry name" value="Cytochrome_C554"/>
    <property type="match status" value="1"/>
</dbReference>
<dbReference type="InterPro" id="IPR023155">
    <property type="entry name" value="Cyt_c-552/4"/>
</dbReference>
<gene>
    <name evidence="2" type="ORF">IFK94_11235</name>
</gene>
<feature type="domain" description="Cytochrome c-552/4" evidence="1">
    <location>
        <begin position="31"/>
        <end position="87"/>
    </location>
</feature>
<dbReference type="AlphaFoldDB" id="A0A8J6XVJ6"/>
<reference evidence="2 3" key="1">
    <citation type="submission" date="2020-08" db="EMBL/GenBank/DDBJ databases">
        <title>Acidobacteriota in marine sediments use diverse sulfur dissimilation pathways.</title>
        <authorList>
            <person name="Wasmund K."/>
        </authorList>
    </citation>
    <scope>NUCLEOTIDE SEQUENCE [LARGE SCALE GENOMIC DNA]</scope>
    <source>
        <strain evidence="2">MAG AM4</strain>
    </source>
</reference>
<organism evidence="2 3">
    <name type="scientific">Candidatus Polarisedimenticola svalbardensis</name>
    <dbReference type="NCBI Taxonomy" id="2886004"/>
    <lineage>
        <taxon>Bacteria</taxon>
        <taxon>Pseudomonadati</taxon>
        <taxon>Acidobacteriota</taxon>
        <taxon>Candidatus Polarisedimenticolia</taxon>
        <taxon>Candidatus Polarisedimenticolales</taxon>
        <taxon>Candidatus Polarisedimenticolaceae</taxon>
        <taxon>Candidatus Polarisedimenticola</taxon>
    </lineage>
</organism>
<name>A0A8J6XVJ6_9BACT</name>
<proteinExistence type="predicted"/>
<dbReference type="Proteomes" id="UP000648239">
    <property type="component" value="Unassembled WGS sequence"/>
</dbReference>
<evidence type="ECO:0000259" key="1">
    <source>
        <dbReference type="Pfam" id="PF13435"/>
    </source>
</evidence>
<evidence type="ECO:0000313" key="2">
    <source>
        <dbReference type="EMBL" id="MBD3868688.1"/>
    </source>
</evidence>
<dbReference type="EMBL" id="JACXWD010000039">
    <property type="protein sequence ID" value="MBD3868688.1"/>
    <property type="molecule type" value="Genomic_DNA"/>
</dbReference>